<comment type="caution">
    <text evidence="18">The sequence shown here is derived from an EMBL/GenBank/DDBJ whole genome shotgun (WGS) entry which is preliminary data.</text>
</comment>
<evidence type="ECO:0000313" key="19">
    <source>
        <dbReference type="Proteomes" id="UP000176221"/>
    </source>
</evidence>
<dbReference type="Pfam" id="PF08245">
    <property type="entry name" value="Mur_ligase_M"/>
    <property type="match status" value="1"/>
</dbReference>
<evidence type="ECO:0000256" key="4">
    <source>
        <dbReference type="ARBA" id="ARBA00022490"/>
    </source>
</evidence>
<evidence type="ECO:0000256" key="9">
    <source>
        <dbReference type="ARBA" id="ARBA00022960"/>
    </source>
</evidence>
<feature type="domain" description="Mur ligase C-terminal" evidence="16">
    <location>
        <begin position="289"/>
        <end position="419"/>
    </location>
</feature>
<name>A0A1G2NCF5_9BACT</name>
<gene>
    <name evidence="14" type="primary">murC</name>
    <name evidence="18" type="ORF">A2928_02260</name>
</gene>
<feature type="domain" description="Mur ligase central" evidence="17">
    <location>
        <begin position="114"/>
        <end position="240"/>
    </location>
</feature>
<dbReference type="SUPFAM" id="SSF53623">
    <property type="entry name" value="MurD-like peptide ligases, catalytic domain"/>
    <property type="match status" value="1"/>
</dbReference>
<evidence type="ECO:0000256" key="2">
    <source>
        <dbReference type="ARBA" id="ARBA00004752"/>
    </source>
</evidence>
<dbReference type="GO" id="GO:0008763">
    <property type="term" value="F:UDP-N-acetylmuramate-L-alanine ligase activity"/>
    <property type="evidence" value="ECO:0007669"/>
    <property type="project" value="UniProtKB-UniRule"/>
</dbReference>
<dbReference type="GO" id="GO:0005737">
    <property type="term" value="C:cytoplasm"/>
    <property type="evidence" value="ECO:0007669"/>
    <property type="project" value="UniProtKB-SubCell"/>
</dbReference>
<dbReference type="Gene3D" id="3.40.1190.10">
    <property type="entry name" value="Mur-like, catalytic domain"/>
    <property type="match status" value="1"/>
</dbReference>
<dbReference type="GO" id="GO:0005524">
    <property type="term" value="F:ATP binding"/>
    <property type="evidence" value="ECO:0007669"/>
    <property type="project" value="UniProtKB-UniRule"/>
</dbReference>
<dbReference type="Gene3D" id="3.40.50.720">
    <property type="entry name" value="NAD(P)-binding Rossmann-like Domain"/>
    <property type="match status" value="1"/>
</dbReference>
<keyword evidence="12 14" id="KW-0961">Cell wall biogenesis/degradation</keyword>
<evidence type="ECO:0000256" key="7">
    <source>
        <dbReference type="ARBA" id="ARBA00022741"/>
    </source>
</evidence>
<protein>
    <recommendedName>
        <fullName evidence="3 14">UDP-N-acetylmuramate--L-alanine ligase</fullName>
        <ecNumber evidence="3 14">6.3.2.8</ecNumber>
    </recommendedName>
    <alternativeName>
        <fullName evidence="14">UDP-N-acetylmuramoyl-L-alanine synthetase</fullName>
    </alternativeName>
</protein>
<dbReference type="SUPFAM" id="SSF51984">
    <property type="entry name" value="MurCD N-terminal domain"/>
    <property type="match status" value="1"/>
</dbReference>
<evidence type="ECO:0000256" key="12">
    <source>
        <dbReference type="ARBA" id="ARBA00023316"/>
    </source>
</evidence>
<evidence type="ECO:0000259" key="16">
    <source>
        <dbReference type="Pfam" id="PF02875"/>
    </source>
</evidence>
<keyword evidence="5 14" id="KW-0436">Ligase</keyword>
<proteinExistence type="inferred from homology"/>
<dbReference type="AlphaFoldDB" id="A0A1G2NCF5"/>
<dbReference type="SUPFAM" id="SSF53244">
    <property type="entry name" value="MurD-like peptide ligases, peptide-binding domain"/>
    <property type="match status" value="1"/>
</dbReference>
<feature type="domain" description="Mur ligase N-terminal catalytic" evidence="15">
    <location>
        <begin position="12"/>
        <end position="105"/>
    </location>
</feature>
<feature type="binding site" evidence="14">
    <location>
        <begin position="116"/>
        <end position="122"/>
    </location>
    <ligand>
        <name>ATP</name>
        <dbReference type="ChEBI" id="CHEBI:30616"/>
    </ligand>
</feature>
<dbReference type="STRING" id="1802319.A2928_02260"/>
<evidence type="ECO:0000313" key="18">
    <source>
        <dbReference type="EMBL" id="OHA33774.1"/>
    </source>
</evidence>
<dbReference type="EMBL" id="MHRX01000024">
    <property type="protein sequence ID" value="OHA33774.1"/>
    <property type="molecule type" value="Genomic_DNA"/>
</dbReference>
<dbReference type="PANTHER" id="PTHR43445:SF3">
    <property type="entry name" value="UDP-N-ACETYLMURAMATE--L-ALANINE LIGASE"/>
    <property type="match status" value="1"/>
</dbReference>
<comment type="pathway">
    <text evidence="2 14">Cell wall biogenesis; peptidoglycan biosynthesis.</text>
</comment>
<evidence type="ECO:0000256" key="13">
    <source>
        <dbReference type="ARBA" id="ARBA00047833"/>
    </source>
</evidence>
<organism evidence="18 19">
    <name type="scientific">Candidatus Taylorbacteria bacterium RIFCSPLOWO2_01_FULL_45_15b</name>
    <dbReference type="NCBI Taxonomy" id="1802319"/>
    <lineage>
        <taxon>Bacteria</taxon>
        <taxon>Candidatus Tayloriibacteriota</taxon>
    </lineage>
</organism>
<dbReference type="GO" id="GO:0051301">
    <property type="term" value="P:cell division"/>
    <property type="evidence" value="ECO:0007669"/>
    <property type="project" value="UniProtKB-KW"/>
</dbReference>
<dbReference type="GO" id="GO:0009252">
    <property type="term" value="P:peptidoglycan biosynthetic process"/>
    <property type="evidence" value="ECO:0007669"/>
    <property type="project" value="UniProtKB-UniRule"/>
</dbReference>
<evidence type="ECO:0000256" key="10">
    <source>
        <dbReference type="ARBA" id="ARBA00022984"/>
    </source>
</evidence>
<dbReference type="Pfam" id="PF02875">
    <property type="entry name" value="Mur_ligase_C"/>
    <property type="match status" value="1"/>
</dbReference>
<dbReference type="InterPro" id="IPR005758">
    <property type="entry name" value="UDP-N-AcMur_Ala_ligase_MurC"/>
</dbReference>
<keyword evidence="7 14" id="KW-0547">Nucleotide-binding</keyword>
<keyword evidence="6 14" id="KW-0132">Cell division</keyword>
<dbReference type="HAMAP" id="MF_00046">
    <property type="entry name" value="MurC"/>
    <property type="match status" value="1"/>
</dbReference>
<dbReference type="InterPro" id="IPR013221">
    <property type="entry name" value="Mur_ligase_cen"/>
</dbReference>
<evidence type="ECO:0000256" key="3">
    <source>
        <dbReference type="ARBA" id="ARBA00012211"/>
    </source>
</evidence>
<dbReference type="InterPro" id="IPR050061">
    <property type="entry name" value="MurCDEF_pg_biosynth"/>
</dbReference>
<dbReference type="Pfam" id="PF01225">
    <property type="entry name" value="Mur_ligase"/>
    <property type="match status" value="1"/>
</dbReference>
<evidence type="ECO:0000259" key="17">
    <source>
        <dbReference type="Pfam" id="PF08245"/>
    </source>
</evidence>
<dbReference type="GO" id="GO:0071555">
    <property type="term" value="P:cell wall organization"/>
    <property type="evidence" value="ECO:0007669"/>
    <property type="project" value="UniProtKB-KW"/>
</dbReference>
<comment type="function">
    <text evidence="14">Cell wall formation.</text>
</comment>
<dbReference type="EC" id="6.3.2.8" evidence="3 14"/>
<evidence type="ECO:0000259" key="15">
    <source>
        <dbReference type="Pfam" id="PF01225"/>
    </source>
</evidence>
<accession>A0A1G2NCF5</accession>
<sequence>MAGLQKAKKIFIAGIGGIGVSALARLFLSKGIEVVGSDSTVSPVTLDLERLGVKITYKQDVSVVPDDVDAICYSNAIPHYSADFFNGLKTLGKTMASYPESLADISRDLKTIGIAGTHGKTTTTAMVAKILADAKINPTVIVGSVLVEEKTNFVQGNGEYFLVEADEYKRAFLHLSPTIAVVTNIGLDHLDYYKDLADIQSAFKAFVEKVPTYGAVIADVKDSAVMAILKNVSGEVIDYTEMQLPDLHLRFPGKHNVSNAKAAAAVGRFLGVGAERIVKSLNNFRGTWRRFEFKGETARGAAIYDDYAHNPDKVRAAIAGAREIFPHKKIIAVFQPHLYSRTRHLFKEFATSFYDANQVIVAPIFAAREDPDPNITSDILAEAIDDTGVRAVCLPSLQAIRDVLETAENDSVIITIGAGDIYKVAEWLAARA</sequence>
<keyword evidence="9 14" id="KW-0133">Cell shape</keyword>
<evidence type="ECO:0000256" key="8">
    <source>
        <dbReference type="ARBA" id="ARBA00022840"/>
    </source>
</evidence>
<keyword evidence="11 14" id="KW-0131">Cell cycle</keyword>
<keyword evidence="4 14" id="KW-0963">Cytoplasm</keyword>
<dbReference type="Proteomes" id="UP000176221">
    <property type="component" value="Unassembled WGS sequence"/>
</dbReference>
<keyword evidence="10 14" id="KW-0573">Peptidoglycan synthesis</keyword>
<dbReference type="GO" id="GO:0008360">
    <property type="term" value="P:regulation of cell shape"/>
    <property type="evidence" value="ECO:0007669"/>
    <property type="project" value="UniProtKB-KW"/>
</dbReference>
<comment type="subcellular location">
    <subcellularLocation>
        <location evidence="1 14">Cytoplasm</location>
    </subcellularLocation>
</comment>
<evidence type="ECO:0000256" key="5">
    <source>
        <dbReference type="ARBA" id="ARBA00022598"/>
    </source>
</evidence>
<dbReference type="Gene3D" id="3.90.190.20">
    <property type="entry name" value="Mur ligase, C-terminal domain"/>
    <property type="match status" value="1"/>
</dbReference>
<dbReference type="InterPro" id="IPR004101">
    <property type="entry name" value="Mur_ligase_C"/>
</dbReference>
<evidence type="ECO:0000256" key="11">
    <source>
        <dbReference type="ARBA" id="ARBA00023306"/>
    </source>
</evidence>
<dbReference type="UniPathway" id="UPA00219"/>
<comment type="catalytic activity">
    <reaction evidence="13 14">
        <text>UDP-N-acetyl-alpha-D-muramate + L-alanine + ATP = UDP-N-acetyl-alpha-D-muramoyl-L-alanine + ADP + phosphate + H(+)</text>
        <dbReference type="Rhea" id="RHEA:23372"/>
        <dbReference type="ChEBI" id="CHEBI:15378"/>
        <dbReference type="ChEBI" id="CHEBI:30616"/>
        <dbReference type="ChEBI" id="CHEBI:43474"/>
        <dbReference type="ChEBI" id="CHEBI:57972"/>
        <dbReference type="ChEBI" id="CHEBI:70757"/>
        <dbReference type="ChEBI" id="CHEBI:83898"/>
        <dbReference type="ChEBI" id="CHEBI:456216"/>
        <dbReference type="EC" id="6.3.2.8"/>
    </reaction>
</comment>
<evidence type="ECO:0000256" key="1">
    <source>
        <dbReference type="ARBA" id="ARBA00004496"/>
    </source>
</evidence>
<evidence type="ECO:0000256" key="14">
    <source>
        <dbReference type="HAMAP-Rule" id="MF_00046"/>
    </source>
</evidence>
<dbReference type="InterPro" id="IPR036565">
    <property type="entry name" value="Mur-like_cat_sf"/>
</dbReference>
<dbReference type="InterPro" id="IPR036615">
    <property type="entry name" value="Mur_ligase_C_dom_sf"/>
</dbReference>
<reference evidence="18 19" key="1">
    <citation type="journal article" date="2016" name="Nat. Commun.">
        <title>Thousands of microbial genomes shed light on interconnected biogeochemical processes in an aquifer system.</title>
        <authorList>
            <person name="Anantharaman K."/>
            <person name="Brown C.T."/>
            <person name="Hug L.A."/>
            <person name="Sharon I."/>
            <person name="Castelle C.J."/>
            <person name="Probst A.J."/>
            <person name="Thomas B.C."/>
            <person name="Singh A."/>
            <person name="Wilkins M.J."/>
            <person name="Karaoz U."/>
            <person name="Brodie E.L."/>
            <person name="Williams K.H."/>
            <person name="Hubbard S.S."/>
            <person name="Banfield J.F."/>
        </authorList>
    </citation>
    <scope>NUCLEOTIDE SEQUENCE [LARGE SCALE GENOMIC DNA]</scope>
</reference>
<keyword evidence="8 14" id="KW-0067">ATP-binding</keyword>
<evidence type="ECO:0000256" key="6">
    <source>
        <dbReference type="ARBA" id="ARBA00022618"/>
    </source>
</evidence>
<dbReference type="InterPro" id="IPR000713">
    <property type="entry name" value="Mur_ligase_N"/>
</dbReference>
<comment type="similarity">
    <text evidence="14">Belongs to the MurCDEF family.</text>
</comment>
<dbReference type="PANTHER" id="PTHR43445">
    <property type="entry name" value="UDP-N-ACETYLMURAMATE--L-ALANINE LIGASE-RELATED"/>
    <property type="match status" value="1"/>
</dbReference>